<sequence>MRQPSPRKHSPFSVNSLPNFDSSSGVGQRFWLGGSGLGTNKSATESTGGRLVGAWVPDARGRSLQRLCFGEPPAVGSNPSPWLDFPHQFRTKVQHADPSLPRLCRFPQRRREAPSLASDTRIRPALESIAVVYRHFYNEDTSGALYVCMSASKLELLPMTTRSIQKPRVGFARYDATGQRGDFPQDFVFPRPDQHLLGMKTQLIKAVEKDNTGLWILRPAVSASWRDPEGLAGLNVAVAGGVMTLNQTLSLGMEDLLPWFVEGDGYLSRAKNLKFRAMEWWPKW</sequence>
<proteinExistence type="predicted"/>
<feature type="region of interest" description="Disordered" evidence="1">
    <location>
        <begin position="1"/>
        <end position="20"/>
    </location>
</feature>
<comment type="caution">
    <text evidence="2">The sequence shown here is derived from an EMBL/GenBank/DDBJ whole genome shotgun (WGS) entry which is preliminary data.</text>
</comment>
<reference evidence="2" key="1">
    <citation type="submission" date="2023-06" db="EMBL/GenBank/DDBJ databases">
        <title>Genome-scale phylogeny and comparative genomics of the fungal order Sordariales.</title>
        <authorList>
            <consortium name="Lawrence Berkeley National Laboratory"/>
            <person name="Hensen N."/>
            <person name="Bonometti L."/>
            <person name="Westerberg I."/>
            <person name="Brannstrom I.O."/>
            <person name="Guillou S."/>
            <person name="Cros-Aarteil S."/>
            <person name="Calhoun S."/>
            <person name="Haridas S."/>
            <person name="Kuo A."/>
            <person name="Mondo S."/>
            <person name="Pangilinan J."/>
            <person name="Riley R."/>
            <person name="Labutti K."/>
            <person name="Andreopoulos B."/>
            <person name="Lipzen A."/>
            <person name="Chen C."/>
            <person name="Yanf M."/>
            <person name="Daum C."/>
            <person name="Ng V."/>
            <person name="Clum A."/>
            <person name="Steindorff A."/>
            <person name="Ohm R."/>
            <person name="Martin F."/>
            <person name="Silar P."/>
            <person name="Natvig D."/>
            <person name="Lalanne C."/>
            <person name="Gautier V."/>
            <person name="Ament-Velasquez S.L."/>
            <person name="Kruys A."/>
            <person name="Hutchinson M.I."/>
            <person name="Powell A.J."/>
            <person name="Barry K."/>
            <person name="Miller A.N."/>
            <person name="Grigoriev I.V."/>
            <person name="Debuchy R."/>
            <person name="Gladieux P."/>
            <person name="Thoren M.H."/>
            <person name="Johannesson H."/>
        </authorList>
    </citation>
    <scope>NUCLEOTIDE SEQUENCE</scope>
    <source>
        <strain evidence="2">SMH2532-1</strain>
    </source>
</reference>
<feature type="compositionally biased region" description="Basic residues" evidence="1">
    <location>
        <begin position="1"/>
        <end position="10"/>
    </location>
</feature>
<keyword evidence="3" id="KW-1185">Reference proteome</keyword>
<name>A0AA39YLP7_9PEZI</name>
<dbReference type="AlphaFoldDB" id="A0AA39YLP7"/>
<evidence type="ECO:0000313" key="2">
    <source>
        <dbReference type="EMBL" id="KAK0654858.1"/>
    </source>
</evidence>
<accession>A0AA39YLP7</accession>
<evidence type="ECO:0000256" key="1">
    <source>
        <dbReference type="SAM" id="MobiDB-lite"/>
    </source>
</evidence>
<dbReference type="Proteomes" id="UP001174936">
    <property type="component" value="Unassembled WGS sequence"/>
</dbReference>
<organism evidence="2 3">
    <name type="scientific">Cercophora newfieldiana</name>
    <dbReference type="NCBI Taxonomy" id="92897"/>
    <lineage>
        <taxon>Eukaryota</taxon>
        <taxon>Fungi</taxon>
        <taxon>Dikarya</taxon>
        <taxon>Ascomycota</taxon>
        <taxon>Pezizomycotina</taxon>
        <taxon>Sordariomycetes</taxon>
        <taxon>Sordariomycetidae</taxon>
        <taxon>Sordariales</taxon>
        <taxon>Lasiosphaeriaceae</taxon>
        <taxon>Cercophora</taxon>
    </lineage>
</organism>
<protein>
    <submittedName>
        <fullName evidence="2">Uncharacterized protein</fullName>
    </submittedName>
</protein>
<dbReference type="EMBL" id="JAULSV010000001">
    <property type="protein sequence ID" value="KAK0654858.1"/>
    <property type="molecule type" value="Genomic_DNA"/>
</dbReference>
<evidence type="ECO:0000313" key="3">
    <source>
        <dbReference type="Proteomes" id="UP001174936"/>
    </source>
</evidence>
<gene>
    <name evidence="2" type="ORF">B0T16DRAFT_450613</name>
</gene>